<name>A0A0A9BMZ7_ARUDO</name>
<dbReference type="AlphaFoldDB" id="A0A0A9BMZ7"/>
<evidence type="ECO:0000313" key="1">
    <source>
        <dbReference type="EMBL" id="JAD63543.1"/>
    </source>
</evidence>
<organism evidence="1">
    <name type="scientific">Arundo donax</name>
    <name type="common">Giant reed</name>
    <name type="synonym">Donax arundinaceus</name>
    <dbReference type="NCBI Taxonomy" id="35708"/>
    <lineage>
        <taxon>Eukaryota</taxon>
        <taxon>Viridiplantae</taxon>
        <taxon>Streptophyta</taxon>
        <taxon>Embryophyta</taxon>
        <taxon>Tracheophyta</taxon>
        <taxon>Spermatophyta</taxon>
        <taxon>Magnoliopsida</taxon>
        <taxon>Liliopsida</taxon>
        <taxon>Poales</taxon>
        <taxon>Poaceae</taxon>
        <taxon>PACMAD clade</taxon>
        <taxon>Arundinoideae</taxon>
        <taxon>Arundineae</taxon>
        <taxon>Arundo</taxon>
    </lineage>
</organism>
<dbReference type="EMBL" id="GBRH01234352">
    <property type="protein sequence ID" value="JAD63543.1"/>
    <property type="molecule type" value="Transcribed_RNA"/>
</dbReference>
<reference evidence="1" key="2">
    <citation type="journal article" date="2015" name="Data Brief">
        <title>Shoot transcriptome of the giant reed, Arundo donax.</title>
        <authorList>
            <person name="Barrero R.A."/>
            <person name="Guerrero F.D."/>
            <person name="Moolhuijzen P."/>
            <person name="Goolsby J.A."/>
            <person name="Tidwell J."/>
            <person name="Bellgard S.E."/>
            <person name="Bellgard M.I."/>
        </authorList>
    </citation>
    <scope>NUCLEOTIDE SEQUENCE</scope>
    <source>
        <tissue evidence="1">Shoot tissue taken approximately 20 cm above the soil surface</tissue>
    </source>
</reference>
<accession>A0A0A9BMZ7</accession>
<reference evidence="1" key="1">
    <citation type="submission" date="2014-09" db="EMBL/GenBank/DDBJ databases">
        <authorList>
            <person name="Magalhaes I.L.F."/>
            <person name="Oliveira U."/>
            <person name="Santos F.R."/>
            <person name="Vidigal T.H.D.A."/>
            <person name="Brescovit A.D."/>
            <person name="Santos A.J."/>
        </authorList>
    </citation>
    <scope>NUCLEOTIDE SEQUENCE</scope>
    <source>
        <tissue evidence="1">Shoot tissue taken approximately 20 cm above the soil surface</tissue>
    </source>
</reference>
<sequence>MIRTKLHVAVKVKRWLANWRSTTMMNRHRDVVYVVLRRCLLDGLSSRG</sequence>
<proteinExistence type="predicted"/>
<protein>
    <submittedName>
        <fullName evidence="1">Uncharacterized protein</fullName>
    </submittedName>
</protein>